<comment type="caution">
    <text evidence="3">Lacks conserved residue(s) required for the propagation of feature annotation.</text>
</comment>
<evidence type="ECO:0000313" key="6">
    <source>
        <dbReference type="Proteomes" id="UP000295710"/>
    </source>
</evidence>
<sequence>MPIITLTAIAFVADIGKAQNEGMNAHVPKPIDMDKLLATIEECIGR</sequence>
<evidence type="ECO:0000256" key="1">
    <source>
        <dbReference type="ARBA" id="ARBA00018672"/>
    </source>
</evidence>
<name>A0A4R4FIY6_9FIRM</name>
<dbReference type="PROSITE" id="PS50110">
    <property type="entry name" value="RESPONSE_REGULATORY"/>
    <property type="match status" value="1"/>
</dbReference>
<dbReference type="Gene3D" id="3.40.50.2300">
    <property type="match status" value="1"/>
</dbReference>
<evidence type="ECO:0000259" key="4">
    <source>
        <dbReference type="PROSITE" id="PS50110"/>
    </source>
</evidence>
<gene>
    <name evidence="5" type="ORF">E1963_04080</name>
</gene>
<dbReference type="InterPro" id="IPR001789">
    <property type="entry name" value="Sig_transdc_resp-reg_receiver"/>
</dbReference>
<dbReference type="SUPFAM" id="SSF52172">
    <property type="entry name" value="CheY-like"/>
    <property type="match status" value="1"/>
</dbReference>
<evidence type="ECO:0000313" key="5">
    <source>
        <dbReference type="EMBL" id="TDA22839.1"/>
    </source>
</evidence>
<proteinExistence type="predicted"/>
<reference evidence="5 6" key="1">
    <citation type="journal article" date="2016" name="Nat. Microbiol.">
        <title>The Mouse Intestinal Bacterial Collection (miBC) provides host-specific insight into cultured diversity and functional potential of the gut microbiota.</title>
        <authorList>
            <person name="Lagkouvardos I."/>
            <person name="Pukall R."/>
            <person name="Abt B."/>
            <person name="Foesel B.U."/>
            <person name="Meier-Kolthoff J.P."/>
            <person name="Kumar N."/>
            <person name="Bresciani A."/>
            <person name="Martinez I."/>
            <person name="Just S."/>
            <person name="Ziegler C."/>
            <person name="Brugiroux S."/>
            <person name="Garzetti D."/>
            <person name="Wenning M."/>
            <person name="Bui T.P."/>
            <person name="Wang J."/>
            <person name="Hugenholtz F."/>
            <person name="Plugge C.M."/>
            <person name="Peterson D.A."/>
            <person name="Hornef M.W."/>
            <person name="Baines J.F."/>
            <person name="Smidt H."/>
            <person name="Walter J."/>
            <person name="Kristiansen K."/>
            <person name="Nielsen H.B."/>
            <person name="Haller D."/>
            <person name="Overmann J."/>
            <person name="Stecher B."/>
            <person name="Clavel T."/>
        </authorList>
    </citation>
    <scope>NUCLEOTIDE SEQUENCE [LARGE SCALE GENOMIC DNA]</scope>
    <source>
        <strain evidence="5 6">DSM 28560</strain>
    </source>
</reference>
<keyword evidence="6" id="KW-1185">Reference proteome</keyword>
<evidence type="ECO:0000256" key="2">
    <source>
        <dbReference type="ARBA" id="ARBA00024867"/>
    </source>
</evidence>
<comment type="function">
    <text evidence="2">May play the central regulatory role in sporulation. It may be an element of the effector pathway responsible for the activation of sporulation genes in response to nutritional stress. Spo0A may act in concert with spo0H (a sigma factor) to control the expression of some genes that are critical to the sporulation process.</text>
</comment>
<dbReference type="EMBL" id="SMMX01000003">
    <property type="protein sequence ID" value="TDA22839.1"/>
    <property type="molecule type" value="Genomic_DNA"/>
</dbReference>
<dbReference type="Proteomes" id="UP000295710">
    <property type="component" value="Unassembled WGS sequence"/>
</dbReference>
<dbReference type="InterPro" id="IPR011006">
    <property type="entry name" value="CheY-like_superfamily"/>
</dbReference>
<organism evidence="5 6">
    <name type="scientific">Extibacter muris</name>
    <dbReference type="NCBI Taxonomy" id="1796622"/>
    <lineage>
        <taxon>Bacteria</taxon>
        <taxon>Bacillati</taxon>
        <taxon>Bacillota</taxon>
        <taxon>Clostridia</taxon>
        <taxon>Lachnospirales</taxon>
        <taxon>Lachnospiraceae</taxon>
        <taxon>Extibacter</taxon>
    </lineage>
</organism>
<accession>A0A4R4FIY6</accession>
<dbReference type="AlphaFoldDB" id="A0A4R4FIY6"/>
<evidence type="ECO:0000256" key="3">
    <source>
        <dbReference type="PROSITE-ProRule" id="PRU00169"/>
    </source>
</evidence>
<feature type="domain" description="Response regulatory" evidence="4">
    <location>
        <begin position="1"/>
        <end position="44"/>
    </location>
</feature>
<protein>
    <recommendedName>
        <fullName evidence="1">Stage 0 sporulation protein A homolog</fullName>
    </recommendedName>
</protein>
<comment type="caution">
    <text evidence="5">The sequence shown here is derived from an EMBL/GenBank/DDBJ whole genome shotgun (WGS) entry which is preliminary data.</text>
</comment>
<dbReference type="GO" id="GO:0000160">
    <property type="term" value="P:phosphorelay signal transduction system"/>
    <property type="evidence" value="ECO:0007669"/>
    <property type="project" value="InterPro"/>
</dbReference>